<dbReference type="InterPro" id="IPR051435">
    <property type="entry name" value="RING_finger_E3_ubiq-ligases"/>
</dbReference>
<name>A0A3Q2Q6T9_FUNHE</name>
<reference evidence="7" key="2">
    <citation type="submission" date="2025-09" db="UniProtKB">
        <authorList>
            <consortium name="Ensembl"/>
        </authorList>
    </citation>
    <scope>IDENTIFICATION</scope>
</reference>
<keyword evidence="3" id="KW-0862">Zinc</keyword>
<keyword evidence="1" id="KW-0479">Metal-binding</keyword>
<reference evidence="7" key="1">
    <citation type="submission" date="2025-08" db="UniProtKB">
        <authorList>
            <consortium name="Ensembl"/>
        </authorList>
    </citation>
    <scope>IDENTIFICATION</scope>
</reference>
<feature type="region of interest" description="Disordered" evidence="5">
    <location>
        <begin position="84"/>
        <end position="130"/>
    </location>
</feature>
<sequence length="171" mass="19304">MFSEIECGVCYRTYNAARRCPRELHCKHAFCERCLRAMSRQPTPAGADRCIACPLCRHVTALSARGSVKSELRVDESALERLVTAGVLDREEDPEDEAEEEEEEDGEAPECEGEVPETEAEENDSSAGRRGGRFWKKVWRKISGKSARGRQDECMTNTELRSLAMMASYMF</sequence>
<dbReference type="GO" id="GO:0016567">
    <property type="term" value="P:protein ubiquitination"/>
    <property type="evidence" value="ECO:0007669"/>
    <property type="project" value="TreeGrafter"/>
</dbReference>
<dbReference type="OrthoDB" id="8963456at2759"/>
<dbReference type="Ensembl" id="ENSFHET00000014813.1">
    <property type="protein sequence ID" value="ENSFHEP00000021702.1"/>
    <property type="gene ID" value="ENSFHEG00000001620.1"/>
</dbReference>
<feature type="domain" description="RING-type" evidence="6">
    <location>
        <begin position="7"/>
        <end position="57"/>
    </location>
</feature>
<keyword evidence="8" id="KW-1185">Reference proteome</keyword>
<dbReference type="InterPro" id="IPR013083">
    <property type="entry name" value="Znf_RING/FYVE/PHD"/>
</dbReference>
<keyword evidence="2 4" id="KW-0863">Zinc-finger</keyword>
<dbReference type="PROSITE" id="PS50089">
    <property type="entry name" value="ZF_RING_2"/>
    <property type="match status" value="1"/>
</dbReference>
<dbReference type="Proteomes" id="UP000265000">
    <property type="component" value="Unplaced"/>
</dbReference>
<dbReference type="Gene3D" id="3.30.40.10">
    <property type="entry name" value="Zinc/RING finger domain, C3HC4 (zinc finger)"/>
    <property type="match status" value="1"/>
</dbReference>
<evidence type="ECO:0000313" key="7">
    <source>
        <dbReference type="Ensembl" id="ENSFHEP00000021702.1"/>
    </source>
</evidence>
<evidence type="ECO:0000256" key="3">
    <source>
        <dbReference type="ARBA" id="ARBA00022833"/>
    </source>
</evidence>
<dbReference type="GeneID" id="105934661"/>
<protein>
    <submittedName>
        <fullName evidence="7">Si:ch73-335l21.4</fullName>
    </submittedName>
</protein>
<evidence type="ECO:0000256" key="5">
    <source>
        <dbReference type="SAM" id="MobiDB-lite"/>
    </source>
</evidence>
<dbReference type="PROSITE" id="PS00518">
    <property type="entry name" value="ZF_RING_1"/>
    <property type="match status" value="1"/>
</dbReference>
<organism evidence="7 8">
    <name type="scientific">Fundulus heteroclitus</name>
    <name type="common">Killifish</name>
    <name type="synonym">Mummichog</name>
    <dbReference type="NCBI Taxonomy" id="8078"/>
    <lineage>
        <taxon>Eukaryota</taxon>
        <taxon>Metazoa</taxon>
        <taxon>Chordata</taxon>
        <taxon>Craniata</taxon>
        <taxon>Vertebrata</taxon>
        <taxon>Euteleostomi</taxon>
        <taxon>Actinopterygii</taxon>
        <taxon>Neopterygii</taxon>
        <taxon>Teleostei</taxon>
        <taxon>Neoteleostei</taxon>
        <taxon>Acanthomorphata</taxon>
        <taxon>Ovalentaria</taxon>
        <taxon>Atherinomorphae</taxon>
        <taxon>Cyprinodontiformes</taxon>
        <taxon>Fundulidae</taxon>
        <taxon>Fundulus</taxon>
    </lineage>
</organism>
<evidence type="ECO:0000313" key="8">
    <source>
        <dbReference type="Proteomes" id="UP000265000"/>
    </source>
</evidence>
<dbReference type="PANTHER" id="PTHR22791:SF14">
    <property type="entry name" value="RING FINGER PROTEIN 227"/>
    <property type="match status" value="1"/>
</dbReference>
<dbReference type="PANTHER" id="PTHR22791">
    <property type="entry name" value="RING-TYPE DOMAIN-CONTAINING PROTEIN"/>
    <property type="match status" value="1"/>
</dbReference>
<feature type="compositionally biased region" description="Acidic residues" evidence="5">
    <location>
        <begin position="90"/>
        <end position="124"/>
    </location>
</feature>
<dbReference type="InterPro" id="IPR017907">
    <property type="entry name" value="Znf_RING_CS"/>
</dbReference>
<dbReference type="InterPro" id="IPR001841">
    <property type="entry name" value="Znf_RING"/>
</dbReference>
<accession>A0A3Q2Q6T9</accession>
<dbReference type="SMART" id="SM00184">
    <property type="entry name" value="RING"/>
    <property type="match status" value="1"/>
</dbReference>
<dbReference type="AlphaFoldDB" id="A0A3Q2Q6T9"/>
<evidence type="ECO:0000256" key="2">
    <source>
        <dbReference type="ARBA" id="ARBA00022771"/>
    </source>
</evidence>
<evidence type="ECO:0000256" key="1">
    <source>
        <dbReference type="ARBA" id="ARBA00022723"/>
    </source>
</evidence>
<dbReference type="GO" id="GO:0061630">
    <property type="term" value="F:ubiquitin protein ligase activity"/>
    <property type="evidence" value="ECO:0007669"/>
    <property type="project" value="TreeGrafter"/>
</dbReference>
<dbReference type="GeneTree" id="ENSGT00730000112287"/>
<dbReference type="GO" id="GO:0008270">
    <property type="term" value="F:zinc ion binding"/>
    <property type="evidence" value="ECO:0007669"/>
    <property type="project" value="UniProtKB-KW"/>
</dbReference>
<evidence type="ECO:0000259" key="6">
    <source>
        <dbReference type="PROSITE" id="PS50089"/>
    </source>
</evidence>
<evidence type="ECO:0000256" key="4">
    <source>
        <dbReference type="PROSITE-ProRule" id="PRU00175"/>
    </source>
</evidence>
<proteinExistence type="predicted"/>
<dbReference type="SUPFAM" id="SSF57850">
    <property type="entry name" value="RING/U-box"/>
    <property type="match status" value="1"/>
</dbReference>